<reference evidence="1" key="1">
    <citation type="submission" date="2022-04" db="EMBL/GenBank/DDBJ databases">
        <title>A functionally conserved STORR gene fusion in Papaver species that diverged 16.8 million years ago.</title>
        <authorList>
            <person name="Catania T."/>
        </authorList>
    </citation>
    <scope>NUCLEOTIDE SEQUENCE</scope>
    <source>
        <strain evidence="1">S-188037</strain>
    </source>
</reference>
<organism evidence="1 2">
    <name type="scientific">Papaver atlanticum</name>
    <dbReference type="NCBI Taxonomy" id="357466"/>
    <lineage>
        <taxon>Eukaryota</taxon>
        <taxon>Viridiplantae</taxon>
        <taxon>Streptophyta</taxon>
        <taxon>Embryophyta</taxon>
        <taxon>Tracheophyta</taxon>
        <taxon>Spermatophyta</taxon>
        <taxon>Magnoliopsida</taxon>
        <taxon>Ranunculales</taxon>
        <taxon>Papaveraceae</taxon>
        <taxon>Papaveroideae</taxon>
        <taxon>Papaver</taxon>
    </lineage>
</organism>
<accession>A0AAD4RZU4</accession>
<dbReference type="Proteomes" id="UP001202328">
    <property type="component" value="Unassembled WGS sequence"/>
</dbReference>
<dbReference type="AlphaFoldDB" id="A0AAD4RZU4"/>
<keyword evidence="2" id="KW-1185">Reference proteome</keyword>
<protein>
    <submittedName>
        <fullName evidence="1">Uncharacterized protein</fullName>
    </submittedName>
</protein>
<name>A0AAD4RZU4_9MAGN</name>
<gene>
    <name evidence="1" type="ORF">MKW98_005723</name>
</gene>
<evidence type="ECO:0000313" key="1">
    <source>
        <dbReference type="EMBL" id="KAI3848343.1"/>
    </source>
</evidence>
<sequence>MVQKDVTKSIDQRVFIKLVRTAMHRSFEASTLEQTSWLRQHWELLPKPLVFLPNKLAIIDDCNGYSTTKNFKELLMVGRTSPA</sequence>
<evidence type="ECO:0000313" key="2">
    <source>
        <dbReference type="Proteomes" id="UP001202328"/>
    </source>
</evidence>
<comment type="caution">
    <text evidence="1">The sequence shown here is derived from an EMBL/GenBank/DDBJ whole genome shotgun (WGS) entry which is preliminary data.</text>
</comment>
<proteinExistence type="predicted"/>
<dbReference type="EMBL" id="JAJJMB010016246">
    <property type="protein sequence ID" value="KAI3848343.1"/>
    <property type="molecule type" value="Genomic_DNA"/>
</dbReference>